<dbReference type="AlphaFoldDB" id="U6LXH0"/>
<sequence>MPTLPSIPLQPNSPMQCLPSRIAADGMNHGFAVSVWAGGVPPRAKGINSVVVTTRQRACTNNTDELPAKDVHVVFSGSHVFKESRRSSAAQPLNEPADCIHSRQTLVVCGDAGSCSVESGDLWENLFSTLVELEDEEGILISSEEEESSEGQSTPYQLLTDDRPPAAARVFSHSVAAGLVDKVSDADASDLLKALGPRRAAYARRVSAALSTRCRWRCPSDRQSCGKCQAPCNCMLATGITSPSSAFSLAFYSEAFGLLFFCRDKLGLASLLAVAPSNTGADARRPSFIVATSAANMRSYDPPSSRGEGGKERAIEVPIDGVWLLDLWGLAAAQASIAVAFNYSELTESAEHCGASLVNMPSVYCVSWEQPSIIRTTHMWCLCAICEEAREQFWKRMNCQCSVQLDAHECILPPEMDKLWGKLHGRKEEFAVAPSGFYFRGELTRHYWLEWYCGSSHLGAGQADRIAELPGPAQAVALPRGIGYLVSPNFDKSDEWQKLLQEGSLWNELLIRPLFRRPPRHCQPEKSMQRAGTEDSAAQQQAADLGKKPAVSAHNSRQDNGAKSACRVCRRQAKSGCAHGTCKLCCTKLQAAAVQRASPSLSHTQACDTIHVGGQGKLRISDLGIAAHPSCPVHRKPRLLYLKEGIGEDGGSDACGAGHSRKFDVVSPFKSLSVLPCGVSLATNEARRPFMAMALDDLHKWCTLDERRWSCVDRVTGKLHFLTQQDQIL</sequence>
<dbReference type="OrthoDB" id="10252281at2759"/>
<protein>
    <submittedName>
        <fullName evidence="2">Uncharacterized protein</fullName>
    </submittedName>
</protein>
<feature type="region of interest" description="Disordered" evidence="1">
    <location>
        <begin position="521"/>
        <end position="558"/>
    </location>
</feature>
<name>U6LXH0_EIMMA</name>
<reference evidence="2" key="1">
    <citation type="submission" date="2013-10" db="EMBL/GenBank/DDBJ databases">
        <title>Genomic analysis of the causative agents of coccidiosis in chickens.</title>
        <authorList>
            <person name="Reid A.J."/>
            <person name="Blake D."/>
            <person name="Billington K."/>
            <person name="Browne H."/>
            <person name="Dunn M."/>
            <person name="Hung S."/>
            <person name="Kawahara F."/>
            <person name="Miranda-Saavedra D."/>
            <person name="Mourier T."/>
            <person name="Nagra H."/>
            <person name="Otto T.D."/>
            <person name="Rawlings N."/>
            <person name="Sanchez A."/>
            <person name="Sanders M."/>
            <person name="Subramaniam C."/>
            <person name="Tay Y."/>
            <person name="Dear P."/>
            <person name="Doerig C."/>
            <person name="Gruber A."/>
            <person name="Parkinson J."/>
            <person name="Shirley M."/>
            <person name="Wan K.L."/>
            <person name="Berriman M."/>
            <person name="Tomley F."/>
            <person name="Pain A."/>
        </authorList>
    </citation>
    <scope>NUCLEOTIDE SEQUENCE [LARGE SCALE GENOMIC DNA]</scope>
    <source>
        <strain evidence="2">Weybridge</strain>
    </source>
</reference>
<dbReference type="GeneID" id="25334372"/>
<dbReference type="Proteomes" id="UP000030763">
    <property type="component" value="Unassembled WGS sequence"/>
</dbReference>
<proteinExistence type="predicted"/>
<reference evidence="2" key="2">
    <citation type="submission" date="2013-10" db="EMBL/GenBank/DDBJ databases">
        <authorList>
            <person name="Aslett M."/>
        </authorList>
    </citation>
    <scope>NUCLEOTIDE SEQUENCE [LARGE SCALE GENOMIC DNA]</scope>
    <source>
        <strain evidence="2">Weybridge</strain>
    </source>
</reference>
<gene>
    <name evidence="2" type="ORF">EMWEY_00003860</name>
</gene>
<evidence type="ECO:0000256" key="1">
    <source>
        <dbReference type="SAM" id="MobiDB-lite"/>
    </source>
</evidence>
<keyword evidence="3" id="KW-1185">Reference proteome</keyword>
<dbReference type="RefSeq" id="XP_013333293.1">
    <property type="nucleotide sequence ID" value="XM_013477839.1"/>
</dbReference>
<dbReference type="OMA" id="FFCRDKL"/>
<organism evidence="2 3">
    <name type="scientific">Eimeria maxima</name>
    <name type="common">Coccidian parasite</name>
    <dbReference type="NCBI Taxonomy" id="5804"/>
    <lineage>
        <taxon>Eukaryota</taxon>
        <taxon>Sar</taxon>
        <taxon>Alveolata</taxon>
        <taxon>Apicomplexa</taxon>
        <taxon>Conoidasida</taxon>
        <taxon>Coccidia</taxon>
        <taxon>Eucoccidiorida</taxon>
        <taxon>Eimeriorina</taxon>
        <taxon>Eimeriidae</taxon>
        <taxon>Eimeria</taxon>
    </lineage>
</organism>
<accession>U6LXH0</accession>
<evidence type="ECO:0000313" key="2">
    <source>
        <dbReference type="EMBL" id="CDJ56642.1"/>
    </source>
</evidence>
<evidence type="ECO:0000313" key="3">
    <source>
        <dbReference type="Proteomes" id="UP000030763"/>
    </source>
</evidence>
<dbReference type="EMBL" id="HG719032">
    <property type="protein sequence ID" value="CDJ56642.1"/>
    <property type="molecule type" value="Genomic_DNA"/>
</dbReference>
<dbReference type="VEuPathDB" id="ToxoDB:EMWEY_00003860"/>